<gene>
    <name evidence="1" type="ORF">CES85_5750</name>
</gene>
<proteinExistence type="predicted"/>
<protein>
    <submittedName>
        <fullName evidence="1">Uncharacterized protein</fullName>
    </submittedName>
</protein>
<dbReference type="KEGG" id="och:CES85_5750"/>
<name>A0A248UE52_9HYPH</name>
<reference evidence="1 2" key="1">
    <citation type="submission" date="2017-07" db="EMBL/GenBank/DDBJ databases">
        <title>Phylogenetic study on the rhizospheric bacterium Ochrobactrum sp. A44.</title>
        <authorList>
            <person name="Krzyzanowska D.M."/>
            <person name="Ossowicki A."/>
            <person name="Rajewska M."/>
            <person name="Maciag T."/>
            <person name="Kaczynski Z."/>
            <person name="Czerwicka M."/>
            <person name="Jafra S."/>
        </authorList>
    </citation>
    <scope>NUCLEOTIDE SEQUENCE [LARGE SCALE GENOMIC DNA]</scope>
    <source>
        <strain evidence="1 2">A44</strain>
    </source>
</reference>
<dbReference type="AlphaFoldDB" id="A0A248UE52"/>
<sequence length="77" mass="8716">MSCHQFMVRAIENCGLSPSRKLRKNYGERPSRLAAGQEPDITWLLSRLVCLAPIAKSTGRQRVLARLMACQRLPARH</sequence>
<accession>A0A248UE52</accession>
<dbReference type="Proteomes" id="UP000215256">
    <property type="component" value="Chromosome 2"/>
</dbReference>
<dbReference type="EMBL" id="CP022603">
    <property type="protein sequence ID" value="ASV84946.1"/>
    <property type="molecule type" value="Genomic_DNA"/>
</dbReference>
<evidence type="ECO:0000313" key="1">
    <source>
        <dbReference type="EMBL" id="ASV84946.1"/>
    </source>
</evidence>
<evidence type="ECO:0000313" key="2">
    <source>
        <dbReference type="Proteomes" id="UP000215256"/>
    </source>
</evidence>
<organism evidence="1 2">
    <name type="scientific">Ochrobactrum quorumnocens</name>
    <dbReference type="NCBI Taxonomy" id="271865"/>
    <lineage>
        <taxon>Bacteria</taxon>
        <taxon>Pseudomonadati</taxon>
        <taxon>Pseudomonadota</taxon>
        <taxon>Alphaproteobacteria</taxon>
        <taxon>Hyphomicrobiales</taxon>
        <taxon>Brucellaceae</taxon>
        <taxon>Brucella/Ochrobactrum group</taxon>
        <taxon>Ochrobactrum</taxon>
    </lineage>
</organism>